<comment type="caution">
    <text evidence="1">The sequence shown here is derived from an EMBL/GenBank/DDBJ whole genome shotgun (WGS) entry which is preliminary data.</text>
</comment>
<sequence>MARKSTFEWIIEKTENYDEIDSVDILDQNLLQISRDDGEVIIVTTISNKNISLADIKNLIEKNDANFILHTKKDPFICGSVYVFLEGRSKIIGSFGDLFRVLKESDISNYIHPQTKFIIRGLNQHDKVIDITRIDNKRYEIQRYNLPSVTIIALDDYDIGLESIRSAIENYGEFDAVLKANPNGKITESAYELAESKNFKILKWGELMGKLNLKWNWKK</sequence>
<accession>A0ABU3CF76</accession>
<evidence type="ECO:0000313" key="1">
    <source>
        <dbReference type="EMBL" id="MDT0644951.1"/>
    </source>
</evidence>
<evidence type="ECO:0000313" key="2">
    <source>
        <dbReference type="Proteomes" id="UP001262889"/>
    </source>
</evidence>
<reference evidence="1 2" key="1">
    <citation type="submission" date="2023-09" db="EMBL/GenBank/DDBJ databases">
        <authorList>
            <person name="Rey-Velasco X."/>
        </authorList>
    </citation>
    <scope>NUCLEOTIDE SEQUENCE [LARGE SCALE GENOMIC DNA]</scope>
    <source>
        <strain evidence="1 2">F363</strain>
    </source>
</reference>
<name>A0ABU3CF76_9FLAO</name>
<proteinExistence type="predicted"/>
<gene>
    <name evidence="1" type="ORF">RM553_19115</name>
</gene>
<protein>
    <submittedName>
        <fullName evidence="1">Uncharacterized protein</fullName>
    </submittedName>
</protein>
<dbReference type="EMBL" id="JAVRHQ010000052">
    <property type="protein sequence ID" value="MDT0644951.1"/>
    <property type="molecule type" value="Genomic_DNA"/>
</dbReference>
<keyword evidence="2" id="KW-1185">Reference proteome</keyword>
<dbReference type="Proteomes" id="UP001262889">
    <property type="component" value="Unassembled WGS sequence"/>
</dbReference>
<dbReference type="RefSeq" id="WP_311536566.1">
    <property type="nucleotide sequence ID" value="NZ_JAVRHQ010000052.1"/>
</dbReference>
<organism evidence="1 2">
    <name type="scientific">Autumnicola tepida</name>
    <dbReference type="NCBI Taxonomy" id="3075595"/>
    <lineage>
        <taxon>Bacteria</taxon>
        <taxon>Pseudomonadati</taxon>
        <taxon>Bacteroidota</taxon>
        <taxon>Flavobacteriia</taxon>
        <taxon>Flavobacteriales</taxon>
        <taxon>Flavobacteriaceae</taxon>
        <taxon>Autumnicola</taxon>
    </lineage>
</organism>